<dbReference type="InterPro" id="IPR003700">
    <property type="entry name" value="Pantoate_hydroxy_MeTrfase"/>
</dbReference>
<protein>
    <recommendedName>
        <fullName evidence="3">3-methyl-2-oxobutanoate hydroxymethyltransferase</fullName>
        <ecNumber evidence="3">2.1.2.11</ecNumber>
    </recommendedName>
</protein>
<dbReference type="EC" id="2.1.2.11" evidence="3"/>
<accession>M1V5H8</accession>
<dbReference type="GO" id="GO:0015940">
    <property type="term" value="P:pantothenate biosynthetic process"/>
    <property type="evidence" value="ECO:0007669"/>
    <property type="project" value="UniProtKB-UniPathway"/>
</dbReference>
<dbReference type="GO" id="GO:0000287">
    <property type="term" value="F:magnesium ion binding"/>
    <property type="evidence" value="ECO:0007669"/>
    <property type="project" value="TreeGrafter"/>
</dbReference>
<feature type="region of interest" description="Disordered" evidence="6">
    <location>
        <begin position="364"/>
        <end position="399"/>
    </location>
</feature>
<dbReference type="InterPro" id="IPR040442">
    <property type="entry name" value="Pyrv_kinase-like_dom_sf"/>
</dbReference>
<dbReference type="PANTHER" id="PTHR20881:SF0">
    <property type="entry name" value="3-METHYL-2-OXOBUTANOATE HYDROXYMETHYLTRANSFERASE"/>
    <property type="match status" value="1"/>
</dbReference>
<dbReference type="FunFam" id="3.20.20.60:FF:000003">
    <property type="entry name" value="3-methyl-2-oxobutanoate hydroxymethyltransferase"/>
    <property type="match status" value="1"/>
</dbReference>
<comment type="similarity">
    <text evidence="2">Belongs to the PanB family.</text>
</comment>
<evidence type="ECO:0000256" key="5">
    <source>
        <dbReference type="ARBA" id="ARBA00049172"/>
    </source>
</evidence>
<dbReference type="HAMAP" id="MF_00156">
    <property type="entry name" value="PanB"/>
    <property type="match status" value="1"/>
</dbReference>
<dbReference type="Pfam" id="PF02548">
    <property type="entry name" value="Pantoate_transf"/>
    <property type="match status" value="1"/>
</dbReference>
<name>M1V5H8_CYAM1</name>
<dbReference type="STRING" id="280699.M1V5H8"/>
<organism evidence="7 8">
    <name type="scientific">Cyanidioschyzon merolae (strain NIES-3377 / 10D)</name>
    <name type="common">Unicellular red alga</name>
    <dbReference type="NCBI Taxonomy" id="280699"/>
    <lineage>
        <taxon>Eukaryota</taxon>
        <taxon>Rhodophyta</taxon>
        <taxon>Bangiophyceae</taxon>
        <taxon>Cyanidiales</taxon>
        <taxon>Cyanidiaceae</taxon>
        <taxon>Cyanidioschyzon</taxon>
    </lineage>
</organism>
<feature type="compositionally biased region" description="Basic and acidic residues" evidence="6">
    <location>
        <begin position="374"/>
        <end position="399"/>
    </location>
</feature>
<evidence type="ECO:0000256" key="6">
    <source>
        <dbReference type="SAM" id="MobiDB-lite"/>
    </source>
</evidence>
<evidence type="ECO:0000256" key="4">
    <source>
        <dbReference type="ARBA" id="ARBA00022679"/>
    </source>
</evidence>
<comment type="pathway">
    <text evidence="1">Cofactor biosynthesis; (R)-pantothenate biosynthesis; (R)-pantoate from 3-methyl-2-oxobutanoate: step 1/2.</text>
</comment>
<dbReference type="GO" id="GO:0005739">
    <property type="term" value="C:mitochondrion"/>
    <property type="evidence" value="ECO:0007669"/>
    <property type="project" value="TreeGrafter"/>
</dbReference>
<dbReference type="AlphaFoldDB" id="M1V5H8"/>
<dbReference type="RefSeq" id="XP_005536731.1">
    <property type="nucleotide sequence ID" value="XM_005536674.1"/>
</dbReference>
<proteinExistence type="inferred from homology"/>
<dbReference type="NCBIfam" id="TIGR00222">
    <property type="entry name" value="panB"/>
    <property type="match status" value="1"/>
</dbReference>
<reference evidence="7 8" key="1">
    <citation type="journal article" date="2004" name="Nature">
        <title>Genome sequence of the ultrasmall unicellular red alga Cyanidioschyzon merolae 10D.</title>
        <authorList>
            <person name="Matsuzaki M."/>
            <person name="Misumi O."/>
            <person name="Shin-i T."/>
            <person name="Maruyama S."/>
            <person name="Takahara M."/>
            <person name="Miyagishima S."/>
            <person name="Mori T."/>
            <person name="Nishida K."/>
            <person name="Yagisawa F."/>
            <person name="Nishida K."/>
            <person name="Yoshida Y."/>
            <person name="Nishimura Y."/>
            <person name="Nakao S."/>
            <person name="Kobayashi T."/>
            <person name="Momoyama Y."/>
            <person name="Higashiyama T."/>
            <person name="Minoda A."/>
            <person name="Sano M."/>
            <person name="Nomoto H."/>
            <person name="Oishi K."/>
            <person name="Hayashi H."/>
            <person name="Ohta F."/>
            <person name="Nishizaka S."/>
            <person name="Haga S."/>
            <person name="Miura S."/>
            <person name="Morishita T."/>
            <person name="Kabeya Y."/>
            <person name="Terasawa K."/>
            <person name="Suzuki Y."/>
            <person name="Ishii Y."/>
            <person name="Asakawa S."/>
            <person name="Takano H."/>
            <person name="Ohta N."/>
            <person name="Kuroiwa H."/>
            <person name="Tanaka K."/>
            <person name="Shimizu N."/>
            <person name="Sugano S."/>
            <person name="Sato N."/>
            <person name="Nozaki H."/>
            <person name="Ogasawara N."/>
            <person name="Kohara Y."/>
            <person name="Kuroiwa T."/>
        </authorList>
    </citation>
    <scope>NUCLEOTIDE SEQUENCE [LARGE SCALE GENOMIC DNA]</scope>
    <source>
        <strain evidence="7 8">10D</strain>
    </source>
</reference>
<dbReference type="NCBIfam" id="NF001452">
    <property type="entry name" value="PRK00311.1"/>
    <property type="match status" value="1"/>
</dbReference>
<evidence type="ECO:0000256" key="1">
    <source>
        <dbReference type="ARBA" id="ARBA00005033"/>
    </source>
</evidence>
<gene>
    <name evidence="7" type="ORF">CYME_CML076C</name>
</gene>
<dbReference type="OrthoDB" id="425211at2759"/>
<evidence type="ECO:0000256" key="3">
    <source>
        <dbReference type="ARBA" id="ARBA00012618"/>
    </source>
</evidence>
<dbReference type="CDD" id="cd06557">
    <property type="entry name" value="KPHMT-like"/>
    <property type="match status" value="1"/>
</dbReference>
<dbReference type="Gene3D" id="3.20.20.60">
    <property type="entry name" value="Phosphoenolpyruvate-binding domains"/>
    <property type="match status" value="1"/>
</dbReference>
<evidence type="ECO:0000313" key="7">
    <source>
        <dbReference type="EMBL" id="BAM80695.1"/>
    </source>
</evidence>
<evidence type="ECO:0000313" key="8">
    <source>
        <dbReference type="Proteomes" id="UP000007014"/>
    </source>
</evidence>
<dbReference type="SUPFAM" id="SSF51621">
    <property type="entry name" value="Phosphoenolpyruvate/pyruvate domain"/>
    <property type="match status" value="1"/>
</dbReference>
<dbReference type="PANTHER" id="PTHR20881">
    <property type="entry name" value="3-METHYL-2-OXOBUTANOATE HYDROXYMETHYLTRANSFERASE"/>
    <property type="match status" value="1"/>
</dbReference>
<evidence type="ECO:0000256" key="2">
    <source>
        <dbReference type="ARBA" id="ARBA00008676"/>
    </source>
</evidence>
<comment type="catalytic activity">
    <reaction evidence="5">
        <text>(6R)-5,10-methylene-5,6,7,8-tetrahydrofolate + 3-methyl-2-oxobutanoate + H2O = 2-dehydropantoate + (6S)-5,6,7,8-tetrahydrofolate</text>
        <dbReference type="Rhea" id="RHEA:11824"/>
        <dbReference type="ChEBI" id="CHEBI:11561"/>
        <dbReference type="ChEBI" id="CHEBI:11851"/>
        <dbReference type="ChEBI" id="CHEBI:15377"/>
        <dbReference type="ChEBI" id="CHEBI:15636"/>
        <dbReference type="ChEBI" id="CHEBI:57453"/>
        <dbReference type="EC" id="2.1.2.11"/>
    </reaction>
</comment>
<dbReference type="UniPathway" id="UPA00028">
    <property type="reaction ID" value="UER00003"/>
</dbReference>
<dbReference type="EMBL" id="AP006494">
    <property type="protein sequence ID" value="BAM80695.1"/>
    <property type="molecule type" value="Genomic_DNA"/>
</dbReference>
<keyword evidence="8" id="KW-1185">Reference proteome</keyword>
<keyword evidence="4" id="KW-0808">Transferase</keyword>
<dbReference type="KEGG" id="cme:CYME_CML076C"/>
<dbReference type="Proteomes" id="UP000007014">
    <property type="component" value="Chromosome 12"/>
</dbReference>
<sequence>MDTTMRRVCSRWQLLEHWRYLRGLGERAAAPRDWQPGRNQFRYLIRGQSPNHFSPNRVYCTKQAGNSENHLRRITIRDIQRMHEERVPICMVTAYSYPQALHADLAAVDIVLVGDSLAMVELGHDTTQFVTLDDMLHHCRAVARGCRRALLLADMPFGTCETSTADALRNVTRMIQEGHAHGVKIEGGKRMAPVIEACVHSLGVAVMGHVGLRPQSYSARGGFRAFGTNASEAAELLEDALALQEAGAFALVLECVPARLATAVTTALRIPTIGIGAGGGTSGQVLVYHDLCGMMTHPHHAKVTPKFCKRFAEAGAEIHRGLVDYRTAVKQRRFPTASYAPYQLPDAEWERFGRLFEQLTGQGLQSISAPEDAQTERLDPKHPLSKDTSTDETEYLYRS</sequence>
<reference evidence="7 8" key="2">
    <citation type="journal article" date="2007" name="BMC Biol.">
        <title>A 100%-complete sequence reveals unusually simple genomic features in the hot-spring red alga Cyanidioschyzon merolae.</title>
        <authorList>
            <person name="Nozaki H."/>
            <person name="Takano H."/>
            <person name="Misumi O."/>
            <person name="Terasawa K."/>
            <person name="Matsuzaki M."/>
            <person name="Maruyama S."/>
            <person name="Nishida K."/>
            <person name="Yagisawa F."/>
            <person name="Yoshida Y."/>
            <person name="Fujiwara T."/>
            <person name="Takio S."/>
            <person name="Tamura K."/>
            <person name="Chung S.J."/>
            <person name="Nakamura S."/>
            <person name="Kuroiwa H."/>
            <person name="Tanaka K."/>
            <person name="Sato N."/>
            <person name="Kuroiwa T."/>
        </authorList>
    </citation>
    <scope>NUCLEOTIDE SEQUENCE [LARGE SCALE GENOMIC DNA]</scope>
    <source>
        <strain evidence="7 8">10D</strain>
    </source>
</reference>
<dbReference type="GeneID" id="16994771"/>
<dbReference type="GO" id="GO:0003864">
    <property type="term" value="F:3-methyl-2-oxobutanoate hydroxymethyltransferase activity"/>
    <property type="evidence" value="ECO:0007669"/>
    <property type="project" value="UniProtKB-EC"/>
</dbReference>
<dbReference type="InterPro" id="IPR015813">
    <property type="entry name" value="Pyrv/PenolPyrv_kinase-like_dom"/>
</dbReference>